<comment type="similarity">
    <text evidence="1">Belongs to the LysR transcriptional regulatory family.</text>
</comment>
<feature type="coiled-coil region" evidence="6">
    <location>
        <begin position="72"/>
        <end position="99"/>
    </location>
</feature>
<dbReference type="Gene3D" id="3.40.190.290">
    <property type="match status" value="1"/>
</dbReference>
<dbReference type="Gene3D" id="1.10.10.10">
    <property type="entry name" value="Winged helix-like DNA-binding domain superfamily/Winged helix DNA-binding domain"/>
    <property type="match status" value="1"/>
</dbReference>
<accession>A0ABS5QBT1</accession>
<name>A0ABS5QBT1_9PROT</name>
<evidence type="ECO:0000256" key="6">
    <source>
        <dbReference type="SAM" id="Coils"/>
    </source>
</evidence>
<proteinExistence type="inferred from homology"/>
<keyword evidence="6" id="KW-0175">Coiled coil</keyword>
<dbReference type="PANTHER" id="PTHR30293:SF0">
    <property type="entry name" value="NITROGEN ASSIMILATION REGULATORY PROTEIN NAC"/>
    <property type="match status" value="1"/>
</dbReference>
<evidence type="ECO:0000256" key="1">
    <source>
        <dbReference type="ARBA" id="ARBA00009437"/>
    </source>
</evidence>
<dbReference type="SUPFAM" id="SSF46785">
    <property type="entry name" value="Winged helix' DNA-binding domain"/>
    <property type="match status" value="1"/>
</dbReference>
<dbReference type="CDD" id="cd08433">
    <property type="entry name" value="PBP2_Nac"/>
    <property type="match status" value="1"/>
</dbReference>
<dbReference type="InterPro" id="IPR036388">
    <property type="entry name" value="WH-like_DNA-bd_sf"/>
</dbReference>
<evidence type="ECO:0000313" key="9">
    <source>
        <dbReference type="Proteomes" id="UP000766336"/>
    </source>
</evidence>
<organism evidence="8 9">
    <name type="scientific">Roseococcus pinisoli</name>
    <dbReference type="NCBI Taxonomy" id="2835040"/>
    <lineage>
        <taxon>Bacteria</taxon>
        <taxon>Pseudomonadati</taxon>
        <taxon>Pseudomonadota</taxon>
        <taxon>Alphaproteobacteria</taxon>
        <taxon>Acetobacterales</taxon>
        <taxon>Roseomonadaceae</taxon>
        <taxon>Roseococcus</taxon>
    </lineage>
</organism>
<dbReference type="InterPro" id="IPR036390">
    <property type="entry name" value="WH_DNA-bd_sf"/>
</dbReference>
<keyword evidence="2" id="KW-0805">Transcription regulation</keyword>
<dbReference type="EMBL" id="JAHCDA010000002">
    <property type="protein sequence ID" value="MBS7811152.1"/>
    <property type="molecule type" value="Genomic_DNA"/>
</dbReference>
<dbReference type="PRINTS" id="PR00039">
    <property type="entry name" value="HTHLYSR"/>
</dbReference>
<evidence type="ECO:0000256" key="5">
    <source>
        <dbReference type="ARBA" id="ARBA00023163"/>
    </source>
</evidence>
<dbReference type="RefSeq" id="WP_213669841.1">
    <property type="nucleotide sequence ID" value="NZ_JAHCDA010000002.1"/>
</dbReference>
<dbReference type="PANTHER" id="PTHR30293">
    <property type="entry name" value="TRANSCRIPTIONAL REGULATORY PROTEIN NAC-RELATED"/>
    <property type="match status" value="1"/>
</dbReference>
<dbReference type="InterPro" id="IPR005119">
    <property type="entry name" value="LysR_subst-bd"/>
</dbReference>
<evidence type="ECO:0000256" key="3">
    <source>
        <dbReference type="ARBA" id="ARBA00023125"/>
    </source>
</evidence>
<evidence type="ECO:0000256" key="4">
    <source>
        <dbReference type="ARBA" id="ARBA00023159"/>
    </source>
</evidence>
<dbReference type="PROSITE" id="PS50931">
    <property type="entry name" value="HTH_LYSR"/>
    <property type="match status" value="1"/>
</dbReference>
<evidence type="ECO:0000313" key="8">
    <source>
        <dbReference type="EMBL" id="MBS7811152.1"/>
    </source>
</evidence>
<comment type="caution">
    <text evidence="8">The sequence shown here is derived from an EMBL/GenBank/DDBJ whole genome shotgun (WGS) entry which is preliminary data.</text>
</comment>
<dbReference type="InterPro" id="IPR000847">
    <property type="entry name" value="LysR_HTH_N"/>
</dbReference>
<dbReference type="Pfam" id="PF03466">
    <property type="entry name" value="LysR_substrate"/>
    <property type="match status" value="1"/>
</dbReference>
<keyword evidence="9" id="KW-1185">Reference proteome</keyword>
<dbReference type="SUPFAM" id="SSF53850">
    <property type="entry name" value="Periplasmic binding protein-like II"/>
    <property type="match status" value="1"/>
</dbReference>
<keyword evidence="5" id="KW-0804">Transcription</keyword>
<feature type="domain" description="HTH lysR-type" evidence="7">
    <location>
        <begin position="8"/>
        <end position="65"/>
    </location>
</feature>
<dbReference type="Proteomes" id="UP000766336">
    <property type="component" value="Unassembled WGS sequence"/>
</dbReference>
<sequence>MPILYRSMDLRQLNTFIQVADLGSLSKASDRLRIAQPALSRQIRLLEEELKIPLFDRHGRGMALTAAGELLRARAGNILRQLEETRADLNQEAGAVRGRVVFGMPPTVGDILATRLIERFMARYPEVTLRAVPAFSGYLLDWLHAGEVDIAVVYGTEANASMRLSPLLVESLCLVTPAGLAPSPHHAIPFAEVAREKLVLPGPQHGLRRLIEREARAHGIALRIAVEADALQVLKGLVQRGLGSTILPLASVHEEVAAGLLGAAPIIEPHLSRKLVIAQPLGRQASNAVRRFEQALRQEVAAMVQEGIWDGQLLGDDINPA</sequence>
<evidence type="ECO:0000259" key="7">
    <source>
        <dbReference type="PROSITE" id="PS50931"/>
    </source>
</evidence>
<keyword evidence="4" id="KW-0010">Activator</keyword>
<gene>
    <name evidence="8" type="ORF">KHU32_09405</name>
</gene>
<keyword evidence="3" id="KW-0238">DNA-binding</keyword>
<protein>
    <submittedName>
        <fullName evidence="8">LysR family transcriptional regulator</fullName>
    </submittedName>
</protein>
<evidence type="ECO:0000256" key="2">
    <source>
        <dbReference type="ARBA" id="ARBA00023015"/>
    </source>
</evidence>
<dbReference type="Pfam" id="PF00126">
    <property type="entry name" value="HTH_1"/>
    <property type="match status" value="1"/>
</dbReference>
<reference evidence="8 9" key="1">
    <citation type="submission" date="2021-05" db="EMBL/GenBank/DDBJ databases">
        <title>Roseococcus sp. XZZS9, whole genome shotgun sequencing project.</title>
        <authorList>
            <person name="Zhao G."/>
            <person name="Shen L."/>
        </authorList>
    </citation>
    <scope>NUCLEOTIDE SEQUENCE [LARGE SCALE GENOMIC DNA]</scope>
    <source>
        <strain evidence="8 9">XZZS9</strain>
    </source>
</reference>